<protein>
    <submittedName>
        <fullName evidence="1">Uncharacterized protein</fullName>
    </submittedName>
</protein>
<dbReference type="AlphaFoldDB" id="M1D4X4"/>
<dbReference type="HOGENOM" id="CLU_2744939_0_0_1"/>
<evidence type="ECO:0000313" key="1">
    <source>
        <dbReference type="EnsemblPlants" id="PGSC0003DMT400081529"/>
    </source>
</evidence>
<reference evidence="2" key="1">
    <citation type="journal article" date="2011" name="Nature">
        <title>Genome sequence and analysis of the tuber crop potato.</title>
        <authorList>
            <consortium name="The Potato Genome Sequencing Consortium"/>
        </authorList>
    </citation>
    <scope>NUCLEOTIDE SEQUENCE [LARGE SCALE GENOMIC DNA]</scope>
    <source>
        <strain evidence="2">cv. DM1-3 516 R44</strain>
    </source>
</reference>
<sequence length="71" mass="8512">MVTDNWQTKYKRCLKADLVCTHLQREHIGNIKLIKEETFLRKHMRFLYDKCNMLLKNHLCTKMMLAALGCQ</sequence>
<dbReference type="PaxDb" id="4113-PGSC0003DMT400081529"/>
<reference evidence="1" key="2">
    <citation type="submission" date="2015-06" db="UniProtKB">
        <authorList>
            <consortium name="EnsemblPlants"/>
        </authorList>
    </citation>
    <scope>IDENTIFICATION</scope>
    <source>
        <strain evidence="1">DM1-3 516 R44</strain>
    </source>
</reference>
<evidence type="ECO:0000313" key="2">
    <source>
        <dbReference type="Proteomes" id="UP000011115"/>
    </source>
</evidence>
<organism evidence="1 2">
    <name type="scientific">Solanum tuberosum</name>
    <name type="common">Potato</name>
    <dbReference type="NCBI Taxonomy" id="4113"/>
    <lineage>
        <taxon>Eukaryota</taxon>
        <taxon>Viridiplantae</taxon>
        <taxon>Streptophyta</taxon>
        <taxon>Embryophyta</taxon>
        <taxon>Tracheophyta</taxon>
        <taxon>Spermatophyta</taxon>
        <taxon>Magnoliopsida</taxon>
        <taxon>eudicotyledons</taxon>
        <taxon>Gunneridae</taxon>
        <taxon>Pentapetalae</taxon>
        <taxon>asterids</taxon>
        <taxon>lamiids</taxon>
        <taxon>Solanales</taxon>
        <taxon>Solanaceae</taxon>
        <taxon>Solanoideae</taxon>
        <taxon>Solaneae</taxon>
        <taxon>Solanum</taxon>
    </lineage>
</organism>
<keyword evidence="2" id="KW-1185">Reference proteome</keyword>
<name>M1D4X4_SOLTU</name>
<dbReference type="Proteomes" id="UP000011115">
    <property type="component" value="Unassembled WGS sequence"/>
</dbReference>
<dbReference type="EnsemblPlants" id="PGSC0003DMT400081529">
    <property type="protein sequence ID" value="PGSC0003DMT400081529"/>
    <property type="gene ID" value="PGSC0003DMG401031907"/>
</dbReference>
<proteinExistence type="predicted"/>
<dbReference type="Gramene" id="PGSC0003DMT400081529">
    <property type="protein sequence ID" value="PGSC0003DMT400081529"/>
    <property type="gene ID" value="PGSC0003DMG401031907"/>
</dbReference>
<dbReference type="InParanoid" id="M1D4X4"/>
<accession>M1D4X4</accession>